<keyword evidence="1" id="KW-0732">Signal</keyword>
<feature type="domain" description="TonB C-terminal" evidence="2">
    <location>
        <begin position="69"/>
        <end position="125"/>
    </location>
</feature>
<evidence type="ECO:0000256" key="1">
    <source>
        <dbReference type="SAM" id="SignalP"/>
    </source>
</evidence>
<name>A0ABY5NTJ3_9FLAO</name>
<dbReference type="Gene3D" id="3.30.1150.10">
    <property type="match status" value="1"/>
</dbReference>
<dbReference type="Proteomes" id="UP001317001">
    <property type="component" value="Chromosome"/>
</dbReference>
<dbReference type="EMBL" id="CP102382">
    <property type="protein sequence ID" value="UUV21892.1"/>
    <property type="molecule type" value="Genomic_DNA"/>
</dbReference>
<dbReference type="Pfam" id="PF03544">
    <property type="entry name" value="TonB_C"/>
    <property type="match status" value="1"/>
</dbReference>
<gene>
    <name evidence="3" type="ORF">NPX36_02230</name>
</gene>
<sequence>MKNTILIFFFLLIGFKTIAQETIDVDDIKVHTFVQRKAEPKEGIAGFYQSYSKKFNSSKFSSSTGTLDVRLKFIVEKDGTFSDIQVLNESNEGLGEEAIRVLKTMPAWKPATHKGKIVRSVFRLPMKIRADEKTEKSEEVEEKSLSQVLEKKEAISQTYLKSLDNFLVNTDLFEFRCNCTFVKNDHKKEYRYESQDGFVYYQISIEKKDAKEAEQTINDVKSNMINQGFIVSEIQLSGNKAVELTINTRGYGPYGKSKMIILYNEGYFIGIIISSEDPQIADAVTEHFKQTFKLKL</sequence>
<accession>A0ABY5NTJ3</accession>
<evidence type="ECO:0000313" key="3">
    <source>
        <dbReference type="EMBL" id="UUV21892.1"/>
    </source>
</evidence>
<evidence type="ECO:0000259" key="2">
    <source>
        <dbReference type="Pfam" id="PF03544"/>
    </source>
</evidence>
<feature type="chain" id="PRO_5045386216" evidence="1">
    <location>
        <begin position="20"/>
        <end position="296"/>
    </location>
</feature>
<organism evidence="3 4">
    <name type="scientific">Paenimyroides aestuarii</name>
    <dbReference type="NCBI Taxonomy" id="2968490"/>
    <lineage>
        <taxon>Bacteria</taxon>
        <taxon>Pseudomonadati</taxon>
        <taxon>Bacteroidota</taxon>
        <taxon>Flavobacteriia</taxon>
        <taxon>Flavobacteriales</taxon>
        <taxon>Flavobacteriaceae</taxon>
        <taxon>Paenimyroides</taxon>
    </lineage>
</organism>
<reference evidence="3 4" key="1">
    <citation type="submission" date="2022-08" db="EMBL/GenBank/DDBJ databases">
        <title>Myroides zhujiangensis sp. nov., a novel bacterium isolated from sediment in the Pearl River Estuary.</title>
        <authorList>
            <person name="Cui L."/>
        </authorList>
    </citation>
    <scope>NUCLEOTIDE SEQUENCE [LARGE SCALE GENOMIC DNA]</scope>
    <source>
        <strain evidence="3 4">SCSIO 72103</strain>
    </source>
</reference>
<dbReference type="InterPro" id="IPR037682">
    <property type="entry name" value="TonB_C"/>
</dbReference>
<protein>
    <submittedName>
        <fullName evidence="3">Energy transducer TonB</fullName>
    </submittedName>
</protein>
<keyword evidence="4" id="KW-1185">Reference proteome</keyword>
<dbReference type="RefSeq" id="WP_257499812.1">
    <property type="nucleotide sequence ID" value="NZ_CP102382.1"/>
</dbReference>
<proteinExistence type="predicted"/>
<feature type="signal peptide" evidence="1">
    <location>
        <begin position="1"/>
        <end position="19"/>
    </location>
</feature>
<dbReference type="SUPFAM" id="SSF74653">
    <property type="entry name" value="TolA/TonB C-terminal domain"/>
    <property type="match status" value="1"/>
</dbReference>
<evidence type="ECO:0000313" key="4">
    <source>
        <dbReference type="Proteomes" id="UP001317001"/>
    </source>
</evidence>